<feature type="transmembrane region" description="Helical" evidence="6">
    <location>
        <begin position="306"/>
        <end position="337"/>
    </location>
</feature>
<reference evidence="8 9" key="1">
    <citation type="submission" date="2017-01" db="EMBL/GenBank/DDBJ databases">
        <authorList>
            <person name="Mah S.A."/>
            <person name="Swanson W.J."/>
            <person name="Moy G.W."/>
            <person name="Vacquier V.D."/>
        </authorList>
    </citation>
    <scope>NUCLEOTIDE SEQUENCE [LARGE SCALE GENOMIC DNA]</scope>
    <source>
        <strain evidence="8 9">RU36E</strain>
    </source>
</reference>
<dbReference type="Proteomes" id="UP001158730">
    <property type="component" value="Unassembled WGS sequence"/>
</dbReference>
<evidence type="ECO:0000256" key="2">
    <source>
        <dbReference type="ARBA" id="ARBA00009773"/>
    </source>
</evidence>
<feature type="transmembrane region" description="Helical" evidence="6">
    <location>
        <begin position="244"/>
        <end position="263"/>
    </location>
</feature>
<feature type="transmembrane region" description="Helical" evidence="6">
    <location>
        <begin position="6"/>
        <end position="36"/>
    </location>
</feature>
<evidence type="ECO:0000256" key="5">
    <source>
        <dbReference type="ARBA" id="ARBA00023136"/>
    </source>
</evidence>
<comment type="subcellular location">
    <subcellularLocation>
        <location evidence="1">Membrane</location>
        <topology evidence="1">Multi-pass membrane protein</topology>
    </subcellularLocation>
</comment>
<evidence type="ECO:0000313" key="9">
    <source>
        <dbReference type="Proteomes" id="UP000185841"/>
    </source>
</evidence>
<evidence type="ECO:0000256" key="6">
    <source>
        <dbReference type="SAM" id="Phobius"/>
    </source>
</evidence>
<organism evidence="8 9">
    <name type="scientific">Aquipseudomonas alcaligenes</name>
    <name type="common">Pseudomonas alcaligenes</name>
    <dbReference type="NCBI Taxonomy" id="43263"/>
    <lineage>
        <taxon>Bacteria</taxon>
        <taxon>Pseudomonadati</taxon>
        <taxon>Pseudomonadota</taxon>
        <taxon>Gammaproteobacteria</taxon>
        <taxon>Pseudomonadales</taxon>
        <taxon>Pseudomonadaceae</taxon>
        <taxon>Aquipseudomonas</taxon>
    </lineage>
</organism>
<proteinExistence type="inferred from homology"/>
<dbReference type="EMBL" id="FTMP01000003">
    <property type="protein sequence ID" value="SIQ36346.1"/>
    <property type="molecule type" value="Genomic_DNA"/>
</dbReference>
<reference evidence="7" key="2">
    <citation type="submission" date="2022-09" db="EMBL/GenBank/DDBJ databases">
        <title>Intensive care unit water sources are persistently colonized with multi-drug resistant bacteria and are the site of extensive horizontal gene transfer of antibiotic resistance genes.</title>
        <authorList>
            <person name="Diorio-Toth L."/>
        </authorList>
    </citation>
    <scope>NUCLEOTIDE SEQUENCE</scope>
    <source>
        <strain evidence="7">GD03990</strain>
    </source>
</reference>
<evidence type="ECO:0000256" key="1">
    <source>
        <dbReference type="ARBA" id="ARBA00004141"/>
    </source>
</evidence>
<name>A0A1N6S5V6_AQUAC</name>
<dbReference type="PANTHER" id="PTHR21716">
    <property type="entry name" value="TRANSMEMBRANE PROTEIN"/>
    <property type="match status" value="1"/>
</dbReference>
<keyword evidence="5 6" id="KW-0472">Membrane</keyword>
<feature type="transmembrane region" description="Helical" evidence="6">
    <location>
        <begin position="56"/>
        <end position="80"/>
    </location>
</feature>
<dbReference type="RefSeq" id="WP_076426323.1">
    <property type="nucleotide sequence ID" value="NZ_FTMP01000003.1"/>
</dbReference>
<feature type="transmembrane region" description="Helical" evidence="6">
    <location>
        <begin position="149"/>
        <end position="169"/>
    </location>
</feature>
<dbReference type="PANTHER" id="PTHR21716:SF64">
    <property type="entry name" value="AI-2 TRANSPORT PROTEIN TQSA"/>
    <property type="match status" value="1"/>
</dbReference>
<feature type="transmembrane region" description="Helical" evidence="6">
    <location>
        <begin position="270"/>
        <end position="286"/>
    </location>
</feature>
<dbReference type="InterPro" id="IPR002549">
    <property type="entry name" value="AI-2E-like"/>
</dbReference>
<dbReference type="Pfam" id="PF01594">
    <property type="entry name" value="AI-2E_transport"/>
    <property type="match status" value="1"/>
</dbReference>
<evidence type="ECO:0000313" key="7">
    <source>
        <dbReference type="EMBL" id="MDH1054640.1"/>
    </source>
</evidence>
<dbReference type="EMBL" id="JAOBYN010000005">
    <property type="protein sequence ID" value="MDH1054640.1"/>
    <property type="molecule type" value="Genomic_DNA"/>
</dbReference>
<dbReference type="GO" id="GO:0016020">
    <property type="term" value="C:membrane"/>
    <property type="evidence" value="ECO:0007669"/>
    <property type="project" value="UniProtKB-SubCell"/>
</dbReference>
<evidence type="ECO:0000313" key="8">
    <source>
        <dbReference type="EMBL" id="SIQ36346.1"/>
    </source>
</evidence>
<dbReference type="Proteomes" id="UP000185841">
    <property type="component" value="Unassembled WGS sequence"/>
</dbReference>
<feature type="transmembrane region" description="Helical" evidence="6">
    <location>
        <begin position="210"/>
        <end position="238"/>
    </location>
</feature>
<dbReference type="AlphaFoldDB" id="A0A1N6S5V6"/>
<protein>
    <submittedName>
        <fullName evidence="7">AI-2E family transporter</fullName>
    </submittedName>
    <submittedName>
        <fullName evidence="8">Predicted PurR-regulated permease PerM</fullName>
    </submittedName>
</protein>
<comment type="similarity">
    <text evidence="2">Belongs to the autoinducer-2 exporter (AI-2E) (TC 2.A.86) family.</text>
</comment>
<sequence>MTDSRRWLWLAGVFLCGWLIYLLTPILSPFLVAMLLAYMGDPVVDRLEKRGLSRTWGVVIVFALFSLLLLIMLLVLIPMLGRQLVRLYELVPQGLDWAQHQALPWIQAQLGLAEGFWRFDQLKQALSGHLGKTTDIVSGLLAQATASSLALLGWLGNLLLIPVVAFYLLRDWDLMLAKLQNLLPRAREGLVVRLVGECHEVLGAFMRGQLLVMLALAGIYSVGLMVVGLELGLLIGLLAGLASIVPYMGFIVGFGAAVVAALFQYSGFELYPLIGIAVVFGIGQLLEGMLLTPMLVGDRIGLHPVAVIFAILAGGQLFGFTGVLLALPVAAVIMVLLRHAHDFYKLSALYGESSGDSQEPPSSA</sequence>
<evidence type="ECO:0000256" key="3">
    <source>
        <dbReference type="ARBA" id="ARBA00022692"/>
    </source>
</evidence>
<keyword evidence="4 6" id="KW-1133">Transmembrane helix</keyword>
<accession>A0A1N6S5V6</accession>
<dbReference type="GO" id="GO:0055085">
    <property type="term" value="P:transmembrane transport"/>
    <property type="evidence" value="ECO:0007669"/>
    <property type="project" value="TreeGrafter"/>
</dbReference>
<keyword evidence="3 6" id="KW-0812">Transmembrane</keyword>
<evidence type="ECO:0000256" key="4">
    <source>
        <dbReference type="ARBA" id="ARBA00022989"/>
    </source>
</evidence>
<gene>
    <name evidence="7" type="ORF">N5C05_07690</name>
    <name evidence="8" type="ORF">SAMN05878282_103372</name>
</gene>